<dbReference type="GeneID" id="37623482"/>
<evidence type="ECO:0000259" key="1">
    <source>
        <dbReference type="Pfam" id="PF13655"/>
    </source>
</evidence>
<evidence type="ECO:0000313" key="2">
    <source>
        <dbReference type="EMBL" id="AXI96703.1"/>
    </source>
</evidence>
<geneLocation type="chloroplast" evidence="2"/>
<dbReference type="EMBL" id="MH396012">
    <property type="protein sequence ID" value="AXI96703.1"/>
    <property type="molecule type" value="Genomic_DNA"/>
</dbReference>
<gene>
    <name evidence="2" type="primary">orf200</name>
</gene>
<dbReference type="Pfam" id="PF13655">
    <property type="entry name" value="RVT_N"/>
    <property type="match status" value="1"/>
</dbReference>
<sequence>MISNCKINKSTKWQYLPWKQIEYRVSILKNTIYQASKICNKKLIYKAQNSLINSNEAKVMAVEYVCKSIKNLYINFDKENYIISDMHKTHIFSFLFNEKRTAQHKMFQLFLFLVQKVEQYMIYLCLESEWNTRFRVVTYSSIYNCLPLASQNRNIMHYIQKNLHNTFHSSLFSYYIPSQYINLKYIKKKHIHFPIFHKKL</sequence>
<dbReference type="RefSeq" id="YP_009511030.1">
    <property type="nucleotide sequence ID" value="NC_039142.1"/>
</dbReference>
<dbReference type="AlphaFoldDB" id="A0A345U8B7"/>
<keyword evidence="2" id="KW-0150">Chloroplast</keyword>
<feature type="domain" description="Reverse transcriptase N-terminal" evidence="1">
    <location>
        <begin position="13"/>
        <end position="67"/>
    </location>
</feature>
<dbReference type="InterPro" id="IPR025960">
    <property type="entry name" value="RVT_N"/>
</dbReference>
<name>A0A345U8B7_9FLOR</name>
<keyword evidence="2" id="KW-0934">Plastid</keyword>
<accession>A0A345U8B7</accession>
<reference evidence="2" key="1">
    <citation type="submission" date="2018-05" db="EMBL/GenBank/DDBJ databases">
        <title>Organellar genomes of Gracilariaceae.</title>
        <authorList>
            <person name="Iha C."/>
            <person name="Oliveira M.C."/>
        </authorList>
    </citation>
    <scope>NUCLEOTIDE SEQUENCE</scope>
</reference>
<organism evidence="2">
    <name type="scientific">Hydropuntia rangiferina</name>
    <dbReference type="NCBI Taxonomy" id="338881"/>
    <lineage>
        <taxon>Eukaryota</taxon>
        <taxon>Rhodophyta</taxon>
        <taxon>Florideophyceae</taxon>
        <taxon>Rhodymeniophycidae</taxon>
        <taxon>Gracilariales</taxon>
        <taxon>Gracilariaceae</taxon>
        <taxon>Hydropuntia</taxon>
    </lineage>
</organism>
<protein>
    <recommendedName>
        <fullName evidence="1">Reverse transcriptase N-terminal domain-containing protein</fullName>
    </recommendedName>
</protein>
<proteinExistence type="predicted"/>